<keyword evidence="1" id="KW-0812">Transmembrane</keyword>
<gene>
    <name evidence="2" type="ORF">DVH02_29335</name>
</gene>
<accession>A0A370B4K8</accession>
<evidence type="ECO:0000313" key="2">
    <source>
        <dbReference type="EMBL" id="RDG34666.1"/>
    </source>
</evidence>
<dbReference type="OrthoDB" id="4335440at2"/>
<proteinExistence type="predicted"/>
<feature type="transmembrane region" description="Helical" evidence="1">
    <location>
        <begin position="12"/>
        <end position="40"/>
    </location>
</feature>
<comment type="caution">
    <text evidence="2">The sequence shown here is derived from an EMBL/GenBank/DDBJ whole genome shotgun (WGS) entry which is preliminary data.</text>
</comment>
<keyword evidence="1" id="KW-0472">Membrane</keyword>
<evidence type="ECO:0000256" key="1">
    <source>
        <dbReference type="SAM" id="Phobius"/>
    </source>
</evidence>
<evidence type="ECO:0000313" key="3">
    <source>
        <dbReference type="Proteomes" id="UP000253741"/>
    </source>
</evidence>
<dbReference type="Proteomes" id="UP000253741">
    <property type="component" value="Unassembled WGS sequence"/>
</dbReference>
<name>A0A370B4K8_9ACTN</name>
<organism evidence="2 3">
    <name type="scientific">Streptomyces corynorhini</name>
    <dbReference type="NCBI Taxonomy" id="2282652"/>
    <lineage>
        <taxon>Bacteria</taxon>
        <taxon>Bacillati</taxon>
        <taxon>Actinomycetota</taxon>
        <taxon>Actinomycetes</taxon>
        <taxon>Kitasatosporales</taxon>
        <taxon>Streptomycetaceae</taxon>
        <taxon>Streptomyces</taxon>
    </lineage>
</organism>
<dbReference type="AlphaFoldDB" id="A0A370B4K8"/>
<reference evidence="2 3" key="1">
    <citation type="submission" date="2018-07" db="EMBL/GenBank/DDBJ databases">
        <title>Streptomyces species from bats.</title>
        <authorList>
            <person name="Dunlap C."/>
        </authorList>
    </citation>
    <scope>NUCLEOTIDE SEQUENCE [LARGE SCALE GENOMIC DNA]</scope>
    <source>
        <strain evidence="2 3">AC230</strain>
    </source>
</reference>
<keyword evidence="3" id="KW-1185">Reference proteome</keyword>
<keyword evidence="1" id="KW-1133">Transmembrane helix</keyword>
<dbReference type="EMBL" id="QQNA01000290">
    <property type="protein sequence ID" value="RDG34666.1"/>
    <property type="molecule type" value="Genomic_DNA"/>
</dbReference>
<protein>
    <submittedName>
        <fullName evidence="2">Uncharacterized protein</fullName>
    </submittedName>
</protein>
<sequence length="110" mass="11534">MTCVLTELPPSALLTVAGATVTSGSLAVLALAVLLVWGAVRAVRTVRRWVRVWWRRPAPPAPPAPGPPVATLYMACHTTVCGHLQTPHAPTGDGGWVCLTPRCGHTVPSP</sequence>
<dbReference type="RefSeq" id="WP_114626887.1">
    <property type="nucleotide sequence ID" value="NZ_QQNA01000290.1"/>
</dbReference>